<name>A0AAD6TZN9_9AGAR</name>
<keyword evidence="3" id="KW-1185">Reference proteome</keyword>
<proteinExistence type="predicted"/>
<dbReference type="EMBL" id="JARJCN010000035">
    <property type="protein sequence ID" value="KAJ7085177.1"/>
    <property type="molecule type" value="Genomic_DNA"/>
</dbReference>
<dbReference type="Proteomes" id="UP001222325">
    <property type="component" value="Unassembled WGS sequence"/>
</dbReference>
<protein>
    <submittedName>
        <fullName evidence="2">Uncharacterized protein</fullName>
    </submittedName>
</protein>
<feature type="region of interest" description="Disordered" evidence="1">
    <location>
        <begin position="82"/>
        <end position="117"/>
    </location>
</feature>
<accession>A0AAD6TZN9</accession>
<sequence>MRADRASHVHRRAARSVHRLVARGGGESHGHVLYPCPATTTTRRPSCACRRLRVLEASEAGTAVCTSQTGSLASAAVLESARAAASPTPPRSDAGSRIARRSTSRGHHPGPAGSAAIGTCDAGPCAGSHRLPDAQSHAPPLLWDAWDVAAEAPGAPFDAEVRARRLRAYTARPVLEKPGHADANGADSGRTARRSRPCAPLGLAQYAPRCSKYPPVSVCGVARTCASRPAASSETIAFF</sequence>
<dbReference type="AlphaFoldDB" id="A0AAD6TZN9"/>
<organism evidence="2 3">
    <name type="scientific">Mycena belliarum</name>
    <dbReference type="NCBI Taxonomy" id="1033014"/>
    <lineage>
        <taxon>Eukaryota</taxon>
        <taxon>Fungi</taxon>
        <taxon>Dikarya</taxon>
        <taxon>Basidiomycota</taxon>
        <taxon>Agaricomycotina</taxon>
        <taxon>Agaricomycetes</taxon>
        <taxon>Agaricomycetidae</taxon>
        <taxon>Agaricales</taxon>
        <taxon>Marasmiineae</taxon>
        <taxon>Mycenaceae</taxon>
        <taxon>Mycena</taxon>
    </lineage>
</organism>
<reference evidence="2" key="1">
    <citation type="submission" date="2023-03" db="EMBL/GenBank/DDBJ databases">
        <title>Massive genome expansion in bonnet fungi (Mycena s.s.) driven by repeated elements and novel gene families across ecological guilds.</title>
        <authorList>
            <consortium name="Lawrence Berkeley National Laboratory"/>
            <person name="Harder C.B."/>
            <person name="Miyauchi S."/>
            <person name="Viragh M."/>
            <person name="Kuo A."/>
            <person name="Thoen E."/>
            <person name="Andreopoulos B."/>
            <person name="Lu D."/>
            <person name="Skrede I."/>
            <person name="Drula E."/>
            <person name="Henrissat B."/>
            <person name="Morin E."/>
            <person name="Kohler A."/>
            <person name="Barry K."/>
            <person name="LaButti K."/>
            <person name="Morin E."/>
            <person name="Salamov A."/>
            <person name="Lipzen A."/>
            <person name="Mereny Z."/>
            <person name="Hegedus B."/>
            <person name="Baldrian P."/>
            <person name="Stursova M."/>
            <person name="Weitz H."/>
            <person name="Taylor A."/>
            <person name="Grigoriev I.V."/>
            <person name="Nagy L.G."/>
            <person name="Martin F."/>
            <person name="Kauserud H."/>
        </authorList>
    </citation>
    <scope>NUCLEOTIDE SEQUENCE</scope>
    <source>
        <strain evidence="2">CBHHK173m</strain>
    </source>
</reference>
<comment type="caution">
    <text evidence="2">The sequence shown here is derived from an EMBL/GenBank/DDBJ whole genome shotgun (WGS) entry which is preliminary data.</text>
</comment>
<evidence type="ECO:0000256" key="1">
    <source>
        <dbReference type="SAM" id="MobiDB-lite"/>
    </source>
</evidence>
<gene>
    <name evidence="2" type="ORF">B0H15DRAFT_379358</name>
</gene>
<feature type="compositionally biased region" description="Basic residues" evidence="1">
    <location>
        <begin position="98"/>
        <end position="108"/>
    </location>
</feature>
<evidence type="ECO:0000313" key="3">
    <source>
        <dbReference type="Proteomes" id="UP001222325"/>
    </source>
</evidence>
<evidence type="ECO:0000313" key="2">
    <source>
        <dbReference type="EMBL" id="KAJ7085177.1"/>
    </source>
</evidence>